<dbReference type="Proteomes" id="UP000250043">
    <property type="component" value="Unassembled WGS sequence"/>
</dbReference>
<reference evidence="1 2" key="1">
    <citation type="submission" date="2016-07" db="EMBL/GenBank/DDBJ databases">
        <title>Draft genome of the white-rot fungus Obba rivulosa 3A-2.</title>
        <authorList>
            <consortium name="DOE Joint Genome Institute"/>
            <person name="Miettinen O."/>
            <person name="Riley R."/>
            <person name="Acob R."/>
            <person name="Barry K."/>
            <person name="Cullen D."/>
            <person name="De Vries R."/>
            <person name="Hainaut M."/>
            <person name="Hatakka A."/>
            <person name="Henrissat B."/>
            <person name="Hilden K."/>
            <person name="Kuo R."/>
            <person name="Labutti K."/>
            <person name="Lipzen A."/>
            <person name="Makela M.R."/>
            <person name="Sandor L."/>
            <person name="Spatafora J.W."/>
            <person name="Grigoriev I.V."/>
            <person name="Hibbett D.S."/>
        </authorList>
    </citation>
    <scope>NUCLEOTIDE SEQUENCE [LARGE SCALE GENOMIC DNA]</scope>
    <source>
        <strain evidence="1 2">3A-2</strain>
    </source>
</reference>
<protein>
    <submittedName>
        <fullName evidence="1">Uncharacterized protein</fullName>
    </submittedName>
</protein>
<keyword evidence="2" id="KW-1185">Reference proteome</keyword>
<accession>A0A8E2AYZ1</accession>
<proteinExistence type="predicted"/>
<name>A0A8E2AYZ1_9APHY</name>
<sequence length="108" mass="12050">MRAGLSALIMISRSRTLFNYLSLYTLENKAQKKNCVKEGLHKHKVNYIDDGTLGPNFEYHPLPDIDAVLSAMNADSIIKPPRQMLCACGTPCASNIWNSVSKSFFCKP</sequence>
<evidence type="ECO:0000313" key="2">
    <source>
        <dbReference type="Proteomes" id="UP000250043"/>
    </source>
</evidence>
<dbReference type="AlphaFoldDB" id="A0A8E2AYZ1"/>
<dbReference type="EMBL" id="KV722359">
    <property type="protein sequence ID" value="OCH93141.1"/>
    <property type="molecule type" value="Genomic_DNA"/>
</dbReference>
<evidence type="ECO:0000313" key="1">
    <source>
        <dbReference type="EMBL" id="OCH93141.1"/>
    </source>
</evidence>
<dbReference type="OrthoDB" id="10266026at2759"/>
<gene>
    <name evidence="1" type="ORF">OBBRIDRAFT_832915</name>
</gene>
<organism evidence="1 2">
    <name type="scientific">Obba rivulosa</name>
    <dbReference type="NCBI Taxonomy" id="1052685"/>
    <lineage>
        <taxon>Eukaryota</taxon>
        <taxon>Fungi</taxon>
        <taxon>Dikarya</taxon>
        <taxon>Basidiomycota</taxon>
        <taxon>Agaricomycotina</taxon>
        <taxon>Agaricomycetes</taxon>
        <taxon>Polyporales</taxon>
        <taxon>Gelatoporiaceae</taxon>
        <taxon>Obba</taxon>
    </lineage>
</organism>